<dbReference type="Proteomes" id="UP001415857">
    <property type="component" value="Unassembled WGS sequence"/>
</dbReference>
<comment type="caution">
    <text evidence="3">The sequence shown here is derived from an EMBL/GenBank/DDBJ whole genome shotgun (WGS) entry which is preliminary data.</text>
</comment>
<keyword evidence="4" id="KW-1185">Reference proteome</keyword>
<reference evidence="3 4" key="1">
    <citation type="journal article" date="2024" name="Plant J.">
        <title>Genome sequences and population genomics reveal climatic adaptation and genomic divergence between two closely related sweetgum species.</title>
        <authorList>
            <person name="Xu W.Q."/>
            <person name="Ren C.Q."/>
            <person name="Zhang X.Y."/>
            <person name="Comes H.P."/>
            <person name="Liu X.H."/>
            <person name="Li Y.G."/>
            <person name="Kettle C.J."/>
            <person name="Jalonen R."/>
            <person name="Gaisberger H."/>
            <person name="Ma Y.Z."/>
            <person name="Qiu Y.X."/>
        </authorList>
    </citation>
    <scope>NUCLEOTIDE SEQUENCE [LARGE SCALE GENOMIC DNA]</scope>
    <source>
        <strain evidence="3">Hangzhou</strain>
    </source>
</reference>
<dbReference type="Pfam" id="PF01535">
    <property type="entry name" value="PPR"/>
    <property type="match status" value="1"/>
</dbReference>
<organism evidence="3 4">
    <name type="scientific">Liquidambar formosana</name>
    <name type="common">Formosan gum</name>
    <dbReference type="NCBI Taxonomy" id="63359"/>
    <lineage>
        <taxon>Eukaryota</taxon>
        <taxon>Viridiplantae</taxon>
        <taxon>Streptophyta</taxon>
        <taxon>Embryophyta</taxon>
        <taxon>Tracheophyta</taxon>
        <taxon>Spermatophyta</taxon>
        <taxon>Magnoliopsida</taxon>
        <taxon>eudicotyledons</taxon>
        <taxon>Gunneridae</taxon>
        <taxon>Pentapetalae</taxon>
        <taxon>Saxifragales</taxon>
        <taxon>Altingiaceae</taxon>
        <taxon>Liquidambar</taxon>
    </lineage>
</organism>
<protein>
    <recommendedName>
        <fullName evidence="5">Pentatricopeptide repeat-containing protein</fullName>
    </recommendedName>
</protein>
<sequence>MLEYGVLPNKFTYPFVLKACAGLGDLNLGKSVHGSLLKFGFDNDVHVQNTLVHMYCCCRGGIQFARIVFDEMPKLDSVSWSAMIGGYARLGQSTDAVGLFRKMQIAGVCPDEITMVSVLSACTDLGALELGKWVESYLKKERIQKTVELCNALIDMYAKCGDVDKAMSLFRNMSDKTIVSWTSVIVGMAMHGRGLEVISLFDEMKAAGMAPDDVAFIGLLSACSHSRR</sequence>
<dbReference type="PANTHER" id="PTHR24015">
    <property type="entry name" value="OS07G0578800 PROTEIN-RELATED"/>
    <property type="match status" value="1"/>
</dbReference>
<feature type="repeat" description="PPR" evidence="2">
    <location>
        <begin position="146"/>
        <end position="180"/>
    </location>
</feature>
<dbReference type="Pfam" id="PF13041">
    <property type="entry name" value="PPR_2"/>
    <property type="match status" value="2"/>
</dbReference>
<dbReference type="GO" id="GO:0003723">
    <property type="term" value="F:RNA binding"/>
    <property type="evidence" value="ECO:0007669"/>
    <property type="project" value="InterPro"/>
</dbReference>
<accession>A0AAP0WUQ3</accession>
<evidence type="ECO:0000256" key="2">
    <source>
        <dbReference type="PROSITE-ProRule" id="PRU00708"/>
    </source>
</evidence>
<dbReference type="InterPro" id="IPR011990">
    <property type="entry name" value="TPR-like_helical_dom_sf"/>
</dbReference>
<evidence type="ECO:0008006" key="5">
    <source>
        <dbReference type="Google" id="ProtNLM"/>
    </source>
</evidence>
<evidence type="ECO:0000313" key="3">
    <source>
        <dbReference type="EMBL" id="KAK9280479.1"/>
    </source>
</evidence>
<dbReference type="Gene3D" id="1.25.40.10">
    <property type="entry name" value="Tetratricopeptide repeat domain"/>
    <property type="match status" value="2"/>
</dbReference>
<keyword evidence="1" id="KW-0677">Repeat</keyword>
<dbReference type="FunFam" id="1.25.40.10:FF:000231">
    <property type="entry name" value="Pentatricopeptide repeat-containing protein chloroplastic"/>
    <property type="match status" value="1"/>
</dbReference>
<dbReference type="EMBL" id="JBBPBK010000008">
    <property type="protein sequence ID" value="KAK9280479.1"/>
    <property type="molecule type" value="Genomic_DNA"/>
</dbReference>
<dbReference type="PROSITE" id="PS51375">
    <property type="entry name" value="PPR"/>
    <property type="match status" value="2"/>
</dbReference>
<dbReference type="InterPro" id="IPR002885">
    <property type="entry name" value="PPR_rpt"/>
</dbReference>
<evidence type="ECO:0000313" key="4">
    <source>
        <dbReference type="Proteomes" id="UP001415857"/>
    </source>
</evidence>
<dbReference type="GO" id="GO:0009451">
    <property type="term" value="P:RNA modification"/>
    <property type="evidence" value="ECO:0007669"/>
    <property type="project" value="InterPro"/>
</dbReference>
<dbReference type="InterPro" id="IPR046960">
    <property type="entry name" value="PPR_At4g14850-like_plant"/>
</dbReference>
<evidence type="ECO:0000256" key="1">
    <source>
        <dbReference type="ARBA" id="ARBA00022737"/>
    </source>
</evidence>
<proteinExistence type="predicted"/>
<dbReference type="NCBIfam" id="TIGR00756">
    <property type="entry name" value="PPR"/>
    <property type="match status" value="3"/>
</dbReference>
<dbReference type="PANTHER" id="PTHR24015:SF1795">
    <property type="entry name" value="PPR CONTAINING PLANT-LIKE PROTEIN"/>
    <property type="match status" value="1"/>
</dbReference>
<feature type="repeat" description="PPR" evidence="2">
    <location>
        <begin position="76"/>
        <end position="110"/>
    </location>
</feature>
<gene>
    <name evidence="3" type="ORF">L1049_014171</name>
</gene>
<name>A0AAP0WUQ3_LIQFO</name>
<dbReference type="FunFam" id="1.25.40.10:FF:000344">
    <property type="entry name" value="Pentatricopeptide repeat-containing protein"/>
    <property type="match status" value="1"/>
</dbReference>
<dbReference type="AlphaFoldDB" id="A0AAP0WUQ3"/>